<dbReference type="Proteomes" id="UP000585614">
    <property type="component" value="Unassembled WGS sequence"/>
</dbReference>
<evidence type="ECO:0000313" key="1">
    <source>
        <dbReference type="EMBL" id="KAF6339743.1"/>
    </source>
</evidence>
<protein>
    <submittedName>
        <fullName evidence="1">Uncharacterized protein</fullName>
    </submittedName>
</protein>
<organism evidence="1 2">
    <name type="scientific">Rhinolophus ferrumequinum</name>
    <name type="common">Greater horseshoe bat</name>
    <dbReference type="NCBI Taxonomy" id="59479"/>
    <lineage>
        <taxon>Eukaryota</taxon>
        <taxon>Metazoa</taxon>
        <taxon>Chordata</taxon>
        <taxon>Craniata</taxon>
        <taxon>Vertebrata</taxon>
        <taxon>Euteleostomi</taxon>
        <taxon>Mammalia</taxon>
        <taxon>Eutheria</taxon>
        <taxon>Laurasiatheria</taxon>
        <taxon>Chiroptera</taxon>
        <taxon>Yinpterochiroptera</taxon>
        <taxon>Rhinolophoidea</taxon>
        <taxon>Rhinolophidae</taxon>
        <taxon>Rhinolophinae</taxon>
        <taxon>Rhinolophus</taxon>
    </lineage>
</organism>
<proteinExistence type="predicted"/>
<evidence type="ECO:0000313" key="2">
    <source>
        <dbReference type="Proteomes" id="UP000585614"/>
    </source>
</evidence>
<dbReference type="AlphaFoldDB" id="A0A7J7WQR1"/>
<accession>A0A7J7WQR1</accession>
<name>A0A7J7WQR1_RHIFE</name>
<sequence>MDSLDLLIAIINIQNDLLGLIVDMFSFTLESTICEGRYIGCLLHSYSTGTWLIALNFSDRGIHQDSVLNLLMDLKQWSQNFFQCFLPRAMCGKIHKQLGHSLEVKYVLPYLVYLSKLNLFLEFAAGQLTMDCGPQLARGPQF</sequence>
<comment type="caution">
    <text evidence="1">The sequence shown here is derived from an EMBL/GenBank/DDBJ whole genome shotgun (WGS) entry which is preliminary data.</text>
</comment>
<reference evidence="1 2" key="1">
    <citation type="journal article" date="2020" name="Nature">
        <title>Six reference-quality genomes reveal evolution of bat adaptations.</title>
        <authorList>
            <person name="Jebb D."/>
            <person name="Huang Z."/>
            <person name="Pippel M."/>
            <person name="Hughes G.M."/>
            <person name="Lavrichenko K."/>
            <person name="Devanna P."/>
            <person name="Winkler S."/>
            <person name="Jermiin L.S."/>
            <person name="Skirmuntt E.C."/>
            <person name="Katzourakis A."/>
            <person name="Burkitt-Gray L."/>
            <person name="Ray D.A."/>
            <person name="Sullivan K.A.M."/>
            <person name="Roscito J.G."/>
            <person name="Kirilenko B.M."/>
            <person name="Davalos L.M."/>
            <person name="Corthals A.P."/>
            <person name="Power M.L."/>
            <person name="Jones G."/>
            <person name="Ransome R.D."/>
            <person name="Dechmann D.K.N."/>
            <person name="Locatelli A.G."/>
            <person name="Puechmaille S.J."/>
            <person name="Fedrigo O."/>
            <person name="Jarvis E.D."/>
            <person name="Hiller M."/>
            <person name="Vernes S.C."/>
            <person name="Myers E.W."/>
            <person name="Teeling E.C."/>
        </authorList>
    </citation>
    <scope>NUCLEOTIDE SEQUENCE [LARGE SCALE GENOMIC DNA]</scope>
    <source>
        <strain evidence="1">MRhiFer1</strain>
        <tissue evidence="1">Lung</tissue>
    </source>
</reference>
<gene>
    <name evidence="1" type="ORF">mRhiFer1_008022</name>
</gene>
<dbReference type="EMBL" id="JACAGC010000010">
    <property type="protein sequence ID" value="KAF6339743.1"/>
    <property type="molecule type" value="Genomic_DNA"/>
</dbReference>